<dbReference type="InterPro" id="IPR013217">
    <property type="entry name" value="Methyltransf_12"/>
</dbReference>
<feature type="domain" description="Glycosyltransferase 2-like" evidence="1">
    <location>
        <begin position="5"/>
        <end position="188"/>
    </location>
</feature>
<dbReference type="Pfam" id="PF00535">
    <property type="entry name" value="Glycos_transf_2"/>
    <property type="match status" value="1"/>
</dbReference>
<dbReference type="InterPro" id="IPR050256">
    <property type="entry name" value="Glycosyltransferase_2"/>
</dbReference>
<dbReference type="SUPFAM" id="SSF53335">
    <property type="entry name" value="S-adenosyl-L-methionine-dependent methyltransferases"/>
    <property type="match status" value="1"/>
</dbReference>
<dbReference type="InterPro" id="IPR029063">
    <property type="entry name" value="SAM-dependent_MTases_sf"/>
</dbReference>
<dbReference type="Gene3D" id="3.90.550.10">
    <property type="entry name" value="Spore Coat Polysaccharide Biosynthesis Protein SpsA, Chain A"/>
    <property type="match status" value="1"/>
</dbReference>
<feature type="domain" description="Methyltransferase type 12" evidence="2">
    <location>
        <begin position="289"/>
        <end position="381"/>
    </location>
</feature>
<dbReference type="RefSeq" id="WP_176062430.1">
    <property type="nucleotide sequence ID" value="NZ_BJTG01000001.1"/>
</dbReference>
<dbReference type="AlphaFoldDB" id="A0A7I9VH26"/>
<dbReference type="CDD" id="cd02440">
    <property type="entry name" value="AdoMet_MTases"/>
    <property type="match status" value="1"/>
</dbReference>
<keyword evidence="4" id="KW-1185">Reference proteome</keyword>
<dbReference type="InterPro" id="IPR029044">
    <property type="entry name" value="Nucleotide-diphossugar_trans"/>
</dbReference>
<dbReference type="PANTHER" id="PTHR48090:SF7">
    <property type="entry name" value="RFBJ PROTEIN"/>
    <property type="match status" value="1"/>
</dbReference>
<dbReference type="InterPro" id="IPR001173">
    <property type="entry name" value="Glyco_trans_2-like"/>
</dbReference>
<protein>
    <recommendedName>
        <fullName evidence="5">Glycosyl transferase family 2</fullName>
    </recommendedName>
</protein>
<evidence type="ECO:0008006" key="5">
    <source>
        <dbReference type="Google" id="ProtNLM"/>
    </source>
</evidence>
<evidence type="ECO:0000313" key="3">
    <source>
        <dbReference type="EMBL" id="GEJ55645.1"/>
    </source>
</evidence>
<proteinExistence type="predicted"/>
<evidence type="ECO:0000259" key="1">
    <source>
        <dbReference type="Pfam" id="PF00535"/>
    </source>
</evidence>
<dbReference type="EMBL" id="BJTG01000001">
    <property type="protein sequence ID" value="GEJ55645.1"/>
    <property type="molecule type" value="Genomic_DNA"/>
</dbReference>
<gene>
    <name evidence="3" type="ORF">AMYX_03860</name>
</gene>
<dbReference type="CDD" id="cd04179">
    <property type="entry name" value="DPM_DPG-synthase_like"/>
    <property type="match status" value="1"/>
</dbReference>
<organism evidence="3 4">
    <name type="scientific">Anaeromyxobacter diazotrophicus</name>
    <dbReference type="NCBI Taxonomy" id="2590199"/>
    <lineage>
        <taxon>Bacteria</taxon>
        <taxon>Pseudomonadati</taxon>
        <taxon>Myxococcota</taxon>
        <taxon>Myxococcia</taxon>
        <taxon>Myxococcales</taxon>
        <taxon>Cystobacterineae</taxon>
        <taxon>Anaeromyxobacteraceae</taxon>
        <taxon>Anaeromyxobacter</taxon>
    </lineage>
</organism>
<dbReference type="PANTHER" id="PTHR48090">
    <property type="entry name" value="UNDECAPRENYL-PHOSPHATE 4-DEOXY-4-FORMAMIDO-L-ARABINOSE TRANSFERASE-RELATED"/>
    <property type="match status" value="1"/>
</dbReference>
<reference evidence="4" key="1">
    <citation type="journal article" date="2020" name="Appl. Environ. Microbiol.">
        <title>Diazotrophic Anaeromyxobacter Isolates from Soils.</title>
        <authorList>
            <person name="Masuda Y."/>
            <person name="Yamanaka H."/>
            <person name="Xu Z.X."/>
            <person name="Shiratori Y."/>
            <person name="Aono T."/>
            <person name="Amachi S."/>
            <person name="Senoo K."/>
            <person name="Itoh H."/>
        </authorList>
    </citation>
    <scope>NUCLEOTIDE SEQUENCE [LARGE SCALE GENOMIC DNA]</scope>
    <source>
        <strain evidence="4">R267</strain>
    </source>
</reference>
<dbReference type="Proteomes" id="UP000503640">
    <property type="component" value="Unassembled WGS sequence"/>
</dbReference>
<sequence length="499" mass="55767">MTSLSVLVPVYNEEHLVATSLARLRALEQSELLSRVQVIVVDDCSTDGTPESLKAFARAQEEAAASRESGRPGCAIDWVFLRHERNGGKGRAIQTALAHADCELSVIHDADLEYHPKDLLRFVKVFEEERADAVFGSRFAGGEARRVLLFRHELGNRLLTFLTNLATNLNLTDMETCYKAVRTELLKSIPLVSNDFRLEPELTIKLAKREARIFEVPISYSGRTYQEGKKINWRDGVSALWAIVRFSLSDGIYARDAHGSQILGRLARAPRFNAWMADTIRPFLGSRVLEIGSGTGNLTRQLIPRRRYVASDINPLYLQTLRGLTPDRPYLDAQLTDVTALESFPRVRDFDTVICLNVIEHVDDDRGALANIRSALAQGGHAIVLVPQGEGLFGTLDEVLGHKRRYSEASLRKLAADAGFEVKQVLRFNRVGSFAWWLNGRVLRRRTFGLMQIKLLNLLTPLFRKIDRALPLPALSLIAVLEPRAVEAQAQRAPAELAG</sequence>
<name>A0A7I9VH26_9BACT</name>
<dbReference type="SUPFAM" id="SSF53448">
    <property type="entry name" value="Nucleotide-diphospho-sugar transferases"/>
    <property type="match status" value="1"/>
</dbReference>
<dbReference type="Pfam" id="PF08242">
    <property type="entry name" value="Methyltransf_12"/>
    <property type="match status" value="1"/>
</dbReference>
<comment type="caution">
    <text evidence="3">The sequence shown here is derived from an EMBL/GenBank/DDBJ whole genome shotgun (WGS) entry which is preliminary data.</text>
</comment>
<evidence type="ECO:0000313" key="4">
    <source>
        <dbReference type="Proteomes" id="UP000503640"/>
    </source>
</evidence>
<dbReference type="Gene3D" id="3.40.50.150">
    <property type="entry name" value="Vaccinia Virus protein VP39"/>
    <property type="match status" value="1"/>
</dbReference>
<evidence type="ECO:0000259" key="2">
    <source>
        <dbReference type="Pfam" id="PF08242"/>
    </source>
</evidence>
<accession>A0A7I9VH26</accession>